<evidence type="ECO:0000313" key="6">
    <source>
        <dbReference type="EMBL" id="PSW16865.1"/>
    </source>
</evidence>
<evidence type="ECO:0000256" key="5">
    <source>
        <dbReference type="SAM" id="MobiDB-lite"/>
    </source>
</evidence>
<name>A0A2T3NMX4_9GAMM</name>
<dbReference type="NCBIfam" id="TIGR03308">
    <property type="entry name" value="phn_thr-fam"/>
    <property type="match status" value="1"/>
</dbReference>
<dbReference type="GO" id="GO:0016746">
    <property type="term" value="F:acyltransferase activity"/>
    <property type="evidence" value="ECO:0007669"/>
    <property type="project" value="UniProtKB-KW"/>
</dbReference>
<comment type="caution">
    <text evidence="6">The sequence shown here is derived from an EMBL/GenBank/DDBJ whole genome shotgun (WGS) entry which is preliminary data.</text>
</comment>
<evidence type="ECO:0000256" key="3">
    <source>
        <dbReference type="ARBA" id="ARBA00022737"/>
    </source>
</evidence>
<dbReference type="PROSITE" id="PS00101">
    <property type="entry name" value="HEXAPEP_TRANSFERASES"/>
    <property type="match status" value="1"/>
</dbReference>
<evidence type="ECO:0000313" key="7">
    <source>
        <dbReference type="Proteomes" id="UP000241771"/>
    </source>
</evidence>
<keyword evidence="3" id="KW-0677">Repeat</keyword>
<dbReference type="SUPFAM" id="SSF51161">
    <property type="entry name" value="Trimeric LpxA-like enzymes"/>
    <property type="match status" value="1"/>
</dbReference>
<dbReference type="CDD" id="cd03349">
    <property type="entry name" value="LbH_XAT"/>
    <property type="match status" value="1"/>
</dbReference>
<dbReference type="EMBL" id="PYMA01000016">
    <property type="protein sequence ID" value="PSW16865.1"/>
    <property type="molecule type" value="Genomic_DNA"/>
</dbReference>
<evidence type="ECO:0000256" key="2">
    <source>
        <dbReference type="ARBA" id="ARBA00022679"/>
    </source>
</evidence>
<dbReference type="InterPro" id="IPR011004">
    <property type="entry name" value="Trimer_LpxA-like_sf"/>
</dbReference>
<evidence type="ECO:0000256" key="1">
    <source>
        <dbReference type="ARBA" id="ARBA00007274"/>
    </source>
</evidence>
<sequence length="217" mass="24235">MITKSQPLSPTLNAEPSVSESSKLHNTKLGRWVEISDRCVLNNVEVGDYSYIQNDSNLMFTEVGKFTSIAASVRVNPSNHPWWRPTLHHFTYRPGKYQLGENPADLDDEVFAWRQEDKVLIGHDVWIGHGAIILPGVTIGNGSIVGAGSVVTKDVPPWSIVVGNPARVLRPRFEDASIGPRLEVVAWWDWPDEKISENLHLFQQDADVFVSELEALA</sequence>
<keyword evidence="7" id="KW-1185">Reference proteome</keyword>
<keyword evidence="2 6" id="KW-0808">Transferase</keyword>
<dbReference type="AlphaFoldDB" id="A0A2T3NMX4"/>
<accession>A0A2T3NMX4</accession>
<gene>
    <name evidence="6" type="ORF">C9I98_20135</name>
</gene>
<organism evidence="6 7">
    <name type="scientific">Photobacterium sanctipauli</name>
    <dbReference type="NCBI Taxonomy" id="1342794"/>
    <lineage>
        <taxon>Bacteria</taxon>
        <taxon>Pseudomonadati</taxon>
        <taxon>Pseudomonadota</taxon>
        <taxon>Gammaproteobacteria</taxon>
        <taxon>Vibrionales</taxon>
        <taxon>Vibrionaceae</taxon>
        <taxon>Photobacterium</taxon>
    </lineage>
</organism>
<protein>
    <submittedName>
        <fullName evidence="6">Acetyltransferase</fullName>
    </submittedName>
</protein>
<dbReference type="RefSeq" id="WP_036832206.1">
    <property type="nucleotide sequence ID" value="NZ_JGVO01001617.1"/>
</dbReference>
<dbReference type="PANTHER" id="PTHR43300">
    <property type="entry name" value="ACETYLTRANSFERASE"/>
    <property type="match status" value="1"/>
</dbReference>
<dbReference type="InterPro" id="IPR001451">
    <property type="entry name" value="Hexapep"/>
</dbReference>
<dbReference type="Proteomes" id="UP000241771">
    <property type="component" value="Unassembled WGS sequence"/>
</dbReference>
<dbReference type="Pfam" id="PF00132">
    <property type="entry name" value="Hexapep"/>
    <property type="match status" value="1"/>
</dbReference>
<feature type="region of interest" description="Disordered" evidence="5">
    <location>
        <begin position="1"/>
        <end position="20"/>
    </location>
</feature>
<proteinExistence type="inferred from homology"/>
<dbReference type="PANTHER" id="PTHR43300:SF11">
    <property type="entry name" value="ACETYLTRANSFERASE RV3034C-RELATED"/>
    <property type="match status" value="1"/>
</dbReference>
<evidence type="ECO:0000256" key="4">
    <source>
        <dbReference type="ARBA" id="ARBA00023315"/>
    </source>
</evidence>
<comment type="similarity">
    <text evidence="1">Belongs to the transferase hexapeptide repeat family.</text>
</comment>
<dbReference type="OrthoDB" id="9815592at2"/>
<keyword evidence="4" id="KW-0012">Acyltransferase</keyword>
<dbReference type="InterPro" id="IPR050179">
    <property type="entry name" value="Trans_hexapeptide_repeat"/>
</dbReference>
<dbReference type="InterPro" id="IPR017694">
    <property type="entry name" value="Phosphonate_tfrase_rpt"/>
</dbReference>
<reference evidence="6 7" key="1">
    <citation type="submission" date="2018-01" db="EMBL/GenBank/DDBJ databases">
        <title>Whole genome sequencing of Histamine producing bacteria.</title>
        <authorList>
            <person name="Butler K."/>
        </authorList>
    </citation>
    <scope>NUCLEOTIDE SEQUENCE [LARGE SCALE GENOMIC DNA]</scope>
    <source>
        <strain evidence="6 7">DSM 100436</strain>
    </source>
</reference>
<dbReference type="InterPro" id="IPR018357">
    <property type="entry name" value="Hexapep_transf_CS"/>
</dbReference>
<dbReference type="Gene3D" id="2.160.10.10">
    <property type="entry name" value="Hexapeptide repeat proteins"/>
    <property type="match status" value="1"/>
</dbReference>